<dbReference type="EMBL" id="QGHD01000002">
    <property type="protein sequence ID" value="PWL03865.1"/>
    <property type="molecule type" value="Genomic_DNA"/>
</dbReference>
<sequence>MIYGELKDTYREILDEFGVQYTVFEDYSKRSRKGEFK</sequence>
<comment type="caution">
    <text evidence="1">The sequence shown here is derived from an EMBL/GenBank/DDBJ whole genome shotgun (WGS) entry which is preliminary data.</text>
</comment>
<keyword evidence="2" id="KW-1185">Reference proteome</keyword>
<evidence type="ECO:0000313" key="1">
    <source>
        <dbReference type="EMBL" id="PWL03865.1"/>
    </source>
</evidence>
<reference evidence="1 2" key="1">
    <citation type="submission" date="2018-05" db="EMBL/GenBank/DDBJ databases">
        <title>Animal gut microbial communities from fecal samples from Wisconsin, USA.</title>
        <authorList>
            <person name="Neumann A."/>
        </authorList>
    </citation>
    <scope>NUCLEOTIDE SEQUENCE [LARGE SCALE GENOMIC DNA]</scope>
    <source>
        <strain evidence="1 2">UWS4</strain>
    </source>
</reference>
<protein>
    <recommendedName>
        <fullName evidence="3">Transposase</fullName>
    </recommendedName>
</protein>
<dbReference type="Proteomes" id="UP000245523">
    <property type="component" value="Unassembled WGS sequence"/>
</dbReference>
<proteinExistence type="predicted"/>
<organism evidence="1 2">
    <name type="scientific">Hallerella porci</name>
    <dbReference type="NCBI Taxonomy" id="1945871"/>
    <lineage>
        <taxon>Bacteria</taxon>
        <taxon>Pseudomonadati</taxon>
        <taxon>Fibrobacterota</taxon>
        <taxon>Fibrobacteria</taxon>
        <taxon>Fibrobacterales</taxon>
        <taxon>Fibrobacteraceae</taxon>
        <taxon>Hallerella</taxon>
    </lineage>
</organism>
<gene>
    <name evidence="1" type="ORF">B0H50_10236</name>
</gene>
<evidence type="ECO:0008006" key="3">
    <source>
        <dbReference type="Google" id="ProtNLM"/>
    </source>
</evidence>
<accession>A0ABX5LN59</accession>
<name>A0ABX5LN59_9BACT</name>
<evidence type="ECO:0000313" key="2">
    <source>
        <dbReference type="Proteomes" id="UP000245523"/>
    </source>
</evidence>